<reference evidence="3 4" key="1">
    <citation type="journal article" date="2019" name="Int. J. Syst. Evol. Microbiol.">
        <title>The Global Catalogue of Microorganisms (GCM) 10K type strain sequencing project: providing services to taxonomists for standard genome sequencing and annotation.</title>
        <authorList>
            <consortium name="The Broad Institute Genomics Platform"/>
            <consortium name="The Broad Institute Genome Sequencing Center for Infectious Disease"/>
            <person name="Wu L."/>
            <person name="Ma J."/>
        </authorList>
    </citation>
    <scope>NUCLEOTIDE SEQUENCE [LARGE SCALE GENOMIC DNA]</scope>
    <source>
        <strain evidence="3 4">JCM 14323</strain>
    </source>
</reference>
<dbReference type="EMBL" id="BAAANK010000001">
    <property type="protein sequence ID" value="GAA1823442.1"/>
    <property type="molecule type" value="Genomic_DNA"/>
</dbReference>
<evidence type="ECO:0000313" key="4">
    <source>
        <dbReference type="Proteomes" id="UP001501746"/>
    </source>
</evidence>
<evidence type="ECO:0000256" key="1">
    <source>
        <dbReference type="SAM" id="MobiDB-lite"/>
    </source>
</evidence>
<feature type="compositionally biased region" description="Basic and acidic residues" evidence="1">
    <location>
        <begin position="1"/>
        <end position="20"/>
    </location>
</feature>
<proteinExistence type="predicted"/>
<evidence type="ECO:0008006" key="5">
    <source>
        <dbReference type="Google" id="ProtNLM"/>
    </source>
</evidence>
<keyword evidence="4" id="KW-1185">Reference proteome</keyword>
<dbReference type="SUPFAM" id="SSF103473">
    <property type="entry name" value="MFS general substrate transporter"/>
    <property type="match status" value="1"/>
</dbReference>
<keyword evidence="2" id="KW-0812">Transmembrane</keyword>
<dbReference type="InterPro" id="IPR036259">
    <property type="entry name" value="MFS_trans_sf"/>
</dbReference>
<protein>
    <recommendedName>
        <fullName evidence="5">DUF1109 domain-containing protein</fullName>
    </recommendedName>
</protein>
<name>A0ABN2MEN0_9MICO</name>
<evidence type="ECO:0000313" key="3">
    <source>
        <dbReference type="EMBL" id="GAA1823442.1"/>
    </source>
</evidence>
<gene>
    <name evidence="3" type="ORF">GCM10009750_02430</name>
</gene>
<keyword evidence="2" id="KW-0472">Membrane</keyword>
<feature type="region of interest" description="Disordered" evidence="1">
    <location>
        <begin position="1"/>
        <end position="24"/>
    </location>
</feature>
<feature type="transmembrane region" description="Helical" evidence="2">
    <location>
        <begin position="100"/>
        <end position="120"/>
    </location>
</feature>
<comment type="caution">
    <text evidence="3">The sequence shown here is derived from an EMBL/GenBank/DDBJ whole genome shotgun (WGS) entry which is preliminary data.</text>
</comment>
<dbReference type="Proteomes" id="UP001501746">
    <property type="component" value="Unassembled WGS sequence"/>
</dbReference>
<evidence type="ECO:0000256" key="2">
    <source>
        <dbReference type="SAM" id="Phobius"/>
    </source>
</evidence>
<organism evidence="3 4">
    <name type="scientific">Agromyces salentinus</name>
    <dbReference type="NCBI Taxonomy" id="269421"/>
    <lineage>
        <taxon>Bacteria</taxon>
        <taxon>Bacillati</taxon>
        <taxon>Actinomycetota</taxon>
        <taxon>Actinomycetes</taxon>
        <taxon>Micrococcales</taxon>
        <taxon>Microbacteriaceae</taxon>
        <taxon>Agromyces</taxon>
    </lineage>
</organism>
<dbReference type="RefSeq" id="WP_157425798.1">
    <property type="nucleotide sequence ID" value="NZ_BAAANK010000001.1"/>
</dbReference>
<accession>A0ABN2MEN0</accession>
<feature type="transmembrane region" description="Helical" evidence="2">
    <location>
        <begin position="63"/>
        <end position="88"/>
    </location>
</feature>
<feature type="transmembrane region" description="Helical" evidence="2">
    <location>
        <begin position="28"/>
        <end position="51"/>
    </location>
</feature>
<keyword evidence="2" id="KW-1133">Transmembrane helix</keyword>
<sequence>MTDHRVESSEASEQHDDRTPPPKGGGAAALWISLGVVASLLVGCVIFVSTAGRYIFQGLDSSAYLAGMIAAMCFAVGVPIAVIVGWIIRRRQLAKTGRRLRRAPLVTALVCLVIGSPSMYSVANVVKIVEQDAVTAFEESLDVTAVEADGIAHLEWMTERLQLIPLGEPEVRHESCIRTGGVRGVAPVVTIQAEAGGVRAEDLPRLALSFWRAEGYDPITDSKGTTYITGVPLEDSYTEIMVAPHVPTRGTHELTYHAVCMAVPEIVPW</sequence>